<feature type="transmembrane region" description="Helical" evidence="6">
    <location>
        <begin position="136"/>
        <end position="155"/>
    </location>
</feature>
<feature type="transmembrane region" description="Helical" evidence="6">
    <location>
        <begin position="261"/>
        <end position="281"/>
    </location>
</feature>
<name>A0A1H0EAZ4_9BACT</name>
<proteinExistence type="predicted"/>
<evidence type="ECO:0000256" key="6">
    <source>
        <dbReference type="SAM" id="Phobius"/>
    </source>
</evidence>
<evidence type="ECO:0000256" key="4">
    <source>
        <dbReference type="ARBA" id="ARBA00022989"/>
    </source>
</evidence>
<feature type="transmembrane region" description="Helical" evidence="6">
    <location>
        <begin position="185"/>
        <end position="207"/>
    </location>
</feature>
<evidence type="ECO:0000256" key="5">
    <source>
        <dbReference type="ARBA" id="ARBA00023136"/>
    </source>
</evidence>
<feature type="transmembrane region" description="Helical" evidence="6">
    <location>
        <begin position="6"/>
        <end position="24"/>
    </location>
</feature>
<dbReference type="GO" id="GO:0005886">
    <property type="term" value="C:plasma membrane"/>
    <property type="evidence" value="ECO:0007669"/>
    <property type="project" value="UniProtKB-SubCell"/>
</dbReference>
<gene>
    <name evidence="7" type="ORF">SAMN04488516_10743</name>
</gene>
<keyword evidence="5 6" id="KW-0472">Membrane</keyword>
<keyword evidence="8" id="KW-1185">Reference proteome</keyword>
<protein>
    <submittedName>
        <fullName evidence="7">Nucleoside ABC transporter membrane protein</fullName>
    </submittedName>
</protein>
<keyword evidence="3 6" id="KW-0812">Transmembrane</keyword>
<dbReference type="RefSeq" id="WP_092065505.1">
    <property type="nucleotide sequence ID" value="NZ_FNIN01000007.1"/>
</dbReference>
<dbReference type="PANTHER" id="PTHR43370:SF2">
    <property type="entry name" value="ABC TRANSPORTER PERMEASE PROTEIN"/>
    <property type="match status" value="1"/>
</dbReference>
<dbReference type="STRING" id="206665.SAMN04488516_10743"/>
<accession>A0A1H0EAZ4</accession>
<organism evidence="7 8">
    <name type="scientific">Desulfonauticus submarinus</name>
    <dbReference type="NCBI Taxonomy" id="206665"/>
    <lineage>
        <taxon>Bacteria</taxon>
        <taxon>Pseudomonadati</taxon>
        <taxon>Thermodesulfobacteriota</taxon>
        <taxon>Desulfovibrionia</taxon>
        <taxon>Desulfovibrionales</taxon>
        <taxon>Desulfonauticaceae</taxon>
        <taxon>Desulfonauticus</taxon>
    </lineage>
</organism>
<evidence type="ECO:0000256" key="3">
    <source>
        <dbReference type="ARBA" id="ARBA00022692"/>
    </source>
</evidence>
<dbReference type="Pfam" id="PF02653">
    <property type="entry name" value="BPD_transp_2"/>
    <property type="match status" value="1"/>
</dbReference>
<feature type="transmembrane region" description="Helical" evidence="6">
    <location>
        <begin position="236"/>
        <end position="255"/>
    </location>
</feature>
<dbReference type="GO" id="GO:0022857">
    <property type="term" value="F:transmembrane transporter activity"/>
    <property type="evidence" value="ECO:0007669"/>
    <property type="project" value="InterPro"/>
</dbReference>
<feature type="transmembrane region" description="Helical" evidence="6">
    <location>
        <begin position="36"/>
        <end position="55"/>
    </location>
</feature>
<dbReference type="OrthoDB" id="9792579at2"/>
<dbReference type="PANTHER" id="PTHR43370">
    <property type="entry name" value="SUGAR ABC TRANSPORTER INTEGRAL MEMBRANE PROTEIN-RELATED"/>
    <property type="match status" value="1"/>
</dbReference>
<dbReference type="EMBL" id="FNIN01000007">
    <property type="protein sequence ID" value="SDN79488.1"/>
    <property type="molecule type" value="Genomic_DNA"/>
</dbReference>
<reference evidence="7 8" key="1">
    <citation type="submission" date="2016-10" db="EMBL/GenBank/DDBJ databases">
        <authorList>
            <person name="de Groot N.N."/>
        </authorList>
    </citation>
    <scope>NUCLEOTIDE SEQUENCE [LARGE SCALE GENOMIC DNA]</scope>
    <source>
        <strain evidence="7 8">DSM 15269</strain>
    </source>
</reference>
<keyword evidence="4 6" id="KW-1133">Transmembrane helix</keyword>
<dbReference type="AlphaFoldDB" id="A0A1H0EAZ4"/>
<evidence type="ECO:0000256" key="1">
    <source>
        <dbReference type="ARBA" id="ARBA00004651"/>
    </source>
</evidence>
<sequence length="302" mass="32861">MNDIYFILALTLKSIPAVFLASLGEIITEKGGILNLGLEGIMLVSALAGFVLTYYTHSLIIGFTGAMIVGSSMSLIHAFFSIHLSANQVLSGLAITILGEGLSSFLGRPFIGLQTISLPCFTELEHYPFGIILKELNWIVVASFILLFIVNFILYHTPLGLNLKAIGEDPKVSNVAGLNVFKYRYIATIIGGALTGLGGSYLSLAYTPGWKEGISGGQGWIAIAMVVFSGLKPFRAFVGAFLFGSFMALQFYFQAIGKEIVPVYILKMLPFILPLIILILIKNKYKSELNFPKSLGLPYLKE</sequence>
<dbReference type="InterPro" id="IPR001851">
    <property type="entry name" value="ABC_transp_permease"/>
</dbReference>
<evidence type="ECO:0000256" key="2">
    <source>
        <dbReference type="ARBA" id="ARBA00022475"/>
    </source>
</evidence>
<feature type="transmembrane region" description="Helical" evidence="6">
    <location>
        <begin position="92"/>
        <end position="116"/>
    </location>
</feature>
<comment type="subcellular location">
    <subcellularLocation>
        <location evidence="1">Cell membrane</location>
        <topology evidence="1">Multi-pass membrane protein</topology>
    </subcellularLocation>
</comment>
<dbReference type="CDD" id="cd06580">
    <property type="entry name" value="TM_PBP1_transp_TpRbsC_like"/>
    <property type="match status" value="1"/>
</dbReference>
<feature type="transmembrane region" description="Helical" evidence="6">
    <location>
        <begin position="61"/>
        <end position="80"/>
    </location>
</feature>
<dbReference type="Proteomes" id="UP000199602">
    <property type="component" value="Unassembled WGS sequence"/>
</dbReference>
<keyword evidence="2" id="KW-1003">Cell membrane</keyword>
<evidence type="ECO:0000313" key="8">
    <source>
        <dbReference type="Proteomes" id="UP000199602"/>
    </source>
</evidence>
<evidence type="ECO:0000313" key="7">
    <source>
        <dbReference type="EMBL" id="SDN79488.1"/>
    </source>
</evidence>